<protein>
    <recommendedName>
        <fullName evidence="1">FAD/NAD(P)-binding domain-containing protein</fullName>
    </recommendedName>
</protein>
<dbReference type="InterPro" id="IPR052541">
    <property type="entry name" value="SQRD"/>
</dbReference>
<dbReference type="SUPFAM" id="SSF51905">
    <property type="entry name" value="FAD/NAD(P)-binding domain"/>
    <property type="match status" value="1"/>
</dbReference>
<dbReference type="Gene3D" id="3.50.50.100">
    <property type="match status" value="1"/>
</dbReference>
<dbReference type="InterPro" id="IPR036188">
    <property type="entry name" value="FAD/NAD-bd_sf"/>
</dbReference>
<feature type="domain" description="FAD/NAD(P)-binding" evidence="1">
    <location>
        <begin position="6"/>
        <end position="117"/>
    </location>
</feature>
<gene>
    <name evidence="2" type="ORF">S01H1_54865</name>
</gene>
<dbReference type="AlphaFoldDB" id="X0WBP9"/>
<evidence type="ECO:0000259" key="1">
    <source>
        <dbReference type="Pfam" id="PF07992"/>
    </source>
</evidence>
<dbReference type="GO" id="GO:0016491">
    <property type="term" value="F:oxidoreductase activity"/>
    <property type="evidence" value="ECO:0007669"/>
    <property type="project" value="InterPro"/>
</dbReference>
<organism evidence="2">
    <name type="scientific">marine sediment metagenome</name>
    <dbReference type="NCBI Taxonomy" id="412755"/>
    <lineage>
        <taxon>unclassified sequences</taxon>
        <taxon>metagenomes</taxon>
        <taxon>ecological metagenomes</taxon>
    </lineage>
</organism>
<accession>X0WBP9</accession>
<name>X0WBP9_9ZZZZ</name>
<feature type="non-terminal residue" evidence="2">
    <location>
        <position position="1"/>
    </location>
</feature>
<dbReference type="InterPro" id="IPR023753">
    <property type="entry name" value="FAD/NAD-binding_dom"/>
</dbReference>
<evidence type="ECO:0000313" key="2">
    <source>
        <dbReference type="EMBL" id="GAG20637.1"/>
    </source>
</evidence>
<proteinExistence type="predicted"/>
<sequence>RDDVEIRLFTPEPAPLPVAGEAIGGAVTELLASREVWFSPNTRLQAVDPQGKKLIFQDDTDASYDLLIAVPLHEVPTVVREAGLAEEGGWVKVDRKTMATPFEGVYAVGDVTQVPLANGLMLPKAGVFAHGEAEVVARNIAAEIGGGKGRWDFGGEGGCFLETGYGKAAKVTGNFYTEPDPEVRMRQPSFLWRWEKEGFIRTWLWRWF</sequence>
<dbReference type="PANTHER" id="PTHR43755">
    <property type="match status" value="1"/>
</dbReference>
<reference evidence="2" key="1">
    <citation type="journal article" date="2014" name="Front. Microbiol.">
        <title>High frequency of phylogenetically diverse reductive dehalogenase-homologous genes in deep subseafloor sedimentary metagenomes.</title>
        <authorList>
            <person name="Kawai M."/>
            <person name="Futagami T."/>
            <person name="Toyoda A."/>
            <person name="Takaki Y."/>
            <person name="Nishi S."/>
            <person name="Hori S."/>
            <person name="Arai W."/>
            <person name="Tsubouchi T."/>
            <person name="Morono Y."/>
            <person name="Uchiyama I."/>
            <person name="Ito T."/>
            <person name="Fujiyama A."/>
            <person name="Inagaki F."/>
            <person name="Takami H."/>
        </authorList>
    </citation>
    <scope>NUCLEOTIDE SEQUENCE</scope>
    <source>
        <strain evidence="2">Expedition CK06-06</strain>
    </source>
</reference>
<dbReference type="Pfam" id="PF07992">
    <property type="entry name" value="Pyr_redox_2"/>
    <property type="match status" value="1"/>
</dbReference>
<dbReference type="EMBL" id="BARS01035623">
    <property type="protein sequence ID" value="GAG20637.1"/>
    <property type="molecule type" value="Genomic_DNA"/>
</dbReference>
<dbReference type="PANTHER" id="PTHR43755:SF1">
    <property type="entry name" value="FAD-DEPENDENT PYRIDINE NUCLEOTIDE-DISULPHIDE OXIDOREDUCTASE"/>
    <property type="match status" value="1"/>
</dbReference>
<comment type="caution">
    <text evidence="2">The sequence shown here is derived from an EMBL/GenBank/DDBJ whole genome shotgun (WGS) entry which is preliminary data.</text>
</comment>